<evidence type="ECO:0000259" key="1">
    <source>
        <dbReference type="Pfam" id="PF08245"/>
    </source>
</evidence>
<feature type="domain" description="Mur ligase central" evidence="1">
    <location>
        <begin position="38"/>
        <end position="149"/>
    </location>
</feature>
<comment type="caution">
    <text evidence="2">The sequence shown here is derived from an EMBL/GenBank/DDBJ whole genome shotgun (WGS) entry which is preliminary data.</text>
</comment>
<dbReference type="InterPro" id="IPR013221">
    <property type="entry name" value="Mur_ligase_cen"/>
</dbReference>
<accession>A0A644UBM4</accession>
<dbReference type="Pfam" id="PF08245">
    <property type="entry name" value="Mur_ligase_M"/>
    <property type="match status" value="1"/>
</dbReference>
<protein>
    <submittedName>
        <fullName evidence="2">Capsule biosynthesis protein CapB</fullName>
    </submittedName>
</protein>
<dbReference type="Gene3D" id="3.40.1190.10">
    <property type="entry name" value="Mur-like, catalytic domain"/>
    <property type="match status" value="1"/>
</dbReference>
<dbReference type="GO" id="GO:0016881">
    <property type="term" value="F:acid-amino acid ligase activity"/>
    <property type="evidence" value="ECO:0007669"/>
    <property type="project" value="InterPro"/>
</dbReference>
<organism evidence="2">
    <name type="scientific">bioreactor metagenome</name>
    <dbReference type="NCBI Taxonomy" id="1076179"/>
    <lineage>
        <taxon>unclassified sequences</taxon>
        <taxon>metagenomes</taxon>
        <taxon>ecological metagenomes</taxon>
    </lineage>
</organism>
<dbReference type="GO" id="GO:0016020">
    <property type="term" value="C:membrane"/>
    <property type="evidence" value="ECO:0007669"/>
    <property type="project" value="InterPro"/>
</dbReference>
<name>A0A644UBM4_9ZZZZ</name>
<dbReference type="InterPro" id="IPR008337">
    <property type="entry name" value="Capsule_biosynth_CapB"/>
</dbReference>
<dbReference type="SUPFAM" id="SSF53623">
    <property type="entry name" value="MurD-like peptide ligases, catalytic domain"/>
    <property type="match status" value="1"/>
</dbReference>
<dbReference type="InterPro" id="IPR050061">
    <property type="entry name" value="MurCDEF_pg_biosynth"/>
</dbReference>
<dbReference type="GO" id="GO:0045227">
    <property type="term" value="P:capsule polysaccharide biosynthetic process"/>
    <property type="evidence" value="ECO:0007669"/>
    <property type="project" value="InterPro"/>
</dbReference>
<sequence>MNQLLFYVVILALFLAVLYLENRKHNSNLGRLSLRIHVNGTRGKSSVTRLIAAGLRNGKHKVFAKTTGTEPKFIFPDGTEELISRRGPANIRENIKLIKTAVDNGADTIVFECMAIRPELQAFCERRLIQSHIGVITNVRVDHEDVMGSSLIDVAAALSNTIPKCGILVTTPQAKLLLDKYCKNTQVVPADYLELPQEDFQGFPYEVVPENVAIALKVCELAGIDSATALSGMRQANPDAGNCHVSEFLACGKQIKVIDVLAANDPESTLWLWNHYLQKHDRVIVLLNCREDRKFRTAQLCELFAKKPINAIIVAGDAGFAVLTLLRQGVTKDKIFLLQTETNAFKNLLDIIAKIKGESLTIFAAGNIKGLSEEFRAKLNGG</sequence>
<dbReference type="NCBIfam" id="TIGR04012">
    <property type="entry name" value="poly_gGlu_PgsB"/>
    <property type="match status" value="1"/>
</dbReference>
<dbReference type="AlphaFoldDB" id="A0A644UBM4"/>
<dbReference type="PANTHER" id="PTHR43445:SF1">
    <property type="entry name" value="PGA SYNTHASE CAPB"/>
    <property type="match status" value="1"/>
</dbReference>
<evidence type="ECO:0000313" key="2">
    <source>
        <dbReference type="EMBL" id="MPL76368.1"/>
    </source>
</evidence>
<dbReference type="PRINTS" id="PR01758">
    <property type="entry name" value="CAPSULEPROTB"/>
</dbReference>
<proteinExistence type="predicted"/>
<reference evidence="2" key="1">
    <citation type="submission" date="2019-08" db="EMBL/GenBank/DDBJ databases">
        <authorList>
            <person name="Kucharzyk K."/>
            <person name="Murdoch R.W."/>
            <person name="Higgins S."/>
            <person name="Loffler F."/>
        </authorList>
    </citation>
    <scope>NUCLEOTIDE SEQUENCE</scope>
</reference>
<gene>
    <name evidence="2" type="primary">capB_1</name>
    <name evidence="2" type="ORF">SDC9_22213</name>
</gene>
<dbReference type="InterPro" id="IPR036565">
    <property type="entry name" value="Mur-like_cat_sf"/>
</dbReference>
<dbReference type="GO" id="GO:0005524">
    <property type="term" value="F:ATP binding"/>
    <property type="evidence" value="ECO:0007669"/>
    <property type="project" value="InterPro"/>
</dbReference>
<dbReference type="PANTHER" id="PTHR43445">
    <property type="entry name" value="UDP-N-ACETYLMURAMATE--L-ALANINE LIGASE-RELATED"/>
    <property type="match status" value="1"/>
</dbReference>
<dbReference type="EMBL" id="VSSQ01000097">
    <property type="protein sequence ID" value="MPL76368.1"/>
    <property type="molecule type" value="Genomic_DNA"/>
</dbReference>